<dbReference type="CDD" id="cd14727">
    <property type="entry name" value="ChanN-like"/>
    <property type="match status" value="1"/>
</dbReference>
<dbReference type="SMART" id="SM00228">
    <property type="entry name" value="PDZ"/>
    <property type="match status" value="1"/>
</dbReference>
<dbReference type="Pfam" id="PF13180">
    <property type="entry name" value="PDZ_2"/>
    <property type="match status" value="1"/>
</dbReference>
<reference evidence="2 3" key="1">
    <citation type="submission" date="2006-02" db="EMBL/GenBank/DDBJ databases">
        <authorList>
            <person name="Waterbury J."/>
            <person name="Ferriera S."/>
            <person name="Johnson J."/>
            <person name="Kravitz S."/>
            <person name="Halpern A."/>
            <person name="Remington K."/>
            <person name="Beeson K."/>
            <person name="Tran B."/>
            <person name="Rogers Y.-H."/>
            <person name="Friedman R."/>
            <person name="Venter J.C."/>
        </authorList>
    </citation>
    <scope>NUCLEOTIDE SEQUENCE [LARGE SCALE GENOMIC DNA]</scope>
    <source>
        <strain evidence="2 3">Nb-231</strain>
    </source>
</reference>
<evidence type="ECO:0000313" key="2">
    <source>
        <dbReference type="EMBL" id="EAR20673.1"/>
    </source>
</evidence>
<dbReference type="InterPro" id="IPR007314">
    <property type="entry name" value="Cofac_haem-bd_dom"/>
</dbReference>
<proteinExistence type="predicted"/>
<dbReference type="Proteomes" id="UP000003374">
    <property type="component" value="Unassembled WGS sequence"/>
</dbReference>
<dbReference type="Gene3D" id="3.40.50.11550">
    <property type="match status" value="1"/>
</dbReference>
<dbReference type="STRING" id="314278.NB231_02113"/>
<dbReference type="InterPro" id="IPR036034">
    <property type="entry name" value="PDZ_sf"/>
</dbReference>
<dbReference type="Pfam" id="PF04187">
    <property type="entry name" value="Cofac_haem_bdg"/>
    <property type="match status" value="1"/>
</dbReference>
<dbReference type="InterPro" id="IPR001478">
    <property type="entry name" value="PDZ"/>
</dbReference>
<evidence type="ECO:0000259" key="1">
    <source>
        <dbReference type="SMART" id="SM00228"/>
    </source>
</evidence>
<dbReference type="eggNOG" id="COG0265">
    <property type="taxonomic scope" value="Bacteria"/>
</dbReference>
<sequence>MSIYRLYGATTLGFVCQLLALVLISSAVAATEPREASALSLAQTPAVPLTDLPRLAQIQAQLDARRVVFVGEFHKRLQDHCIQLEVIRHLAAQAQPLAIGVEWFQQPFQEAIDRYLAGAIDARALLQASEYYDRWGYDFRLYVPILRFARAHGIPVIALNLPTELTRAAARQDLDTLSPALRKWLPDRLDRTDTDYRRRLKRVYRSHGDHDEVDFEHFYTVQLLWDEGMAQRAAHYLDMHPNTRMVILAGSGHLAHGSGIPNRLRRRTGIDGAILLPGWEGPLQAGLADYLLLPAARQLPKPGRLGLALLPKAGHLIVHSFTDNSSAQAAGVKTDDVLLAINDQPVKTISDVRVALWDHPPGDVMQLRVQRTARLGEKHPLTFEIILH</sequence>
<dbReference type="SUPFAM" id="SSF159501">
    <property type="entry name" value="EreA/ChaN-like"/>
    <property type="match status" value="1"/>
</dbReference>
<dbReference type="SUPFAM" id="SSF50156">
    <property type="entry name" value="PDZ domain-like"/>
    <property type="match status" value="1"/>
</dbReference>
<dbReference type="EMBL" id="AAOF01000018">
    <property type="protein sequence ID" value="EAR20673.1"/>
    <property type="molecule type" value="Genomic_DNA"/>
</dbReference>
<dbReference type="HOGENOM" id="CLU_035488_1_0_6"/>
<keyword evidence="3" id="KW-1185">Reference proteome</keyword>
<evidence type="ECO:0000313" key="3">
    <source>
        <dbReference type="Proteomes" id="UP000003374"/>
    </source>
</evidence>
<comment type="caution">
    <text evidence="2">The sequence shown here is derived from an EMBL/GenBank/DDBJ whole genome shotgun (WGS) entry which is preliminary data.</text>
</comment>
<dbReference type="Gene3D" id="2.30.42.10">
    <property type="match status" value="1"/>
</dbReference>
<name>A4BUF9_9GAMM</name>
<gene>
    <name evidence="2" type="ORF">NB231_02113</name>
</gene>
<dbReference type="AlphaFoldDB" id="A4BUF9"/>
<dbReference type="RefSeq" id="WP_004999335.1">
    <property type="nucleotide sequence ID" value="NZ_CH672427.1"/>
</dbReference>
<feature type="domain" description="PDZ" evidence="1">
    <location>
        <begin position="303"/>
        <end position="373"/>
    </location>
</feature>
<dbReference type="OrthoDB" id="9795827at2"/>
<organism evidence="2 3">
    <name type="scientific">Nitrococcus mobilis Nb-231</name>
    <dbReference type="NCBI Taxonomy" id="314278"/>
    <lineage>
        <taxon>Bacteria</taxon>
        <taxon>Pseudomonadati</taxon>
        <taxon>Pseudomonadota</taxon>
        <taxon>Gammaproteobacteria</taxon>
        <taxon>Chromatiales</taxon>
        <taxon>Ectothiorhodospiraceae</taxon>
        <taxon>Nitrococcus</taxon>
    </lineage>
</organism>
<dbReference type="eggNOG" id="COG3016">
    <property type="taxonomic scope" value="Bacteria"/>
</dbReference>
<accession>A4BUF9</accession>
<protein>
    <recommendedName>
        <fullName evidence="1">PDZ domain-containing protein</fullName>
    </recommendedName>
</protein>